<evidence type="ECO:0000256" key="4">
    <source>
        <dbReference type="ARBA" id="ARBA00023186"/>
    </source>
</evidence>
<dbReference type="NCBIfam" id="NF009488">
    <property type="entry name" value="PRK12850.1"/>
    <property type="match status" value="1"/>
</dbReference>
<reference evidence="11 12" key="1">
    <citation type="submission" date="2021-02" db="EMBL/GenBank/DDBJ databases">
        <title>Brevundimonas sp. CS1 genome sequence.</title>
        <authorList>
            <person name="Lee K."/>
            <person name="Choi Y.-J."/>
            <person name="Son H.-R."/>
        </authorList>
    </citation>
    <scope>NUCLEOTIDE SEQUENCE [LARGE SCALE GENOMIC DNA]</scope>
    <source>
        <strain evidence="11 12">CS1</strain>
    </source>
</reference>
<feature type="binding site" evidence="6">
    <location>
        <begin position="30"/>
        <end position="33"/>
    </location>
    <ligand>
        <name>ATP</name>
        <dbReference type="ChEBI" id="CHEBI:30616"/>
    </ligand>
</feature>
<dbReference type="NCBIfam" id="TIGR02348">
    <property type="entry name" value="GroEL"/>
    <property type="match status" value="1"/>
</dbReference>
<dbReference type="CDD" id="cd03344">
    <property type="entry name" value="GroEL"/>
    <property type="match status" value="1"/>
</dbReference>
<keyword evidence="12" id="KW-1185">Reference proteome</keyword>
<evidence type="ECO:0000256" key="10">
    <source>
        <dbReference type="SAM" id="MobiDB-lite"/>
    </source>
</evidence>
<feature type="compositionally biased region" description="Gly residues" evidence="10">
    <location>
        <begin position="538"/>
        <end position="548"/>
    </location>
</feature>
<dbReference type="HAMAP" id="MF_00600">
    <property type="entry name" value="CH60"/>
    <property type="match status" value="1"/>
</dbReference>
<gene>
    <name evidence="6 11" type="primary">groL</name>
    <name evidence="6" type="synonym">groEL</name>
    <name evidence="11" type="ORF">JX001_00765</name>
</gene>
<dbReference type="Gene3D" id="3.30.260.10">
    <property type="entry name" value="TCP-1-like chaperonin intermediate domain"/>
    <property type="match status" value="1"/>
</dbReference>
<evidence type="ECO:0000256" key="3">
    <source>
        <dbReference type="ARBA" id="ARBA00022840"/>
    </source>
</evidence>
<evidence type="ECO:0000256" key="1">
    <source>
        <dbReference type="ARBA" id="ARBA00006607"/>
    </source>
</evidence>
<dbReference type="PROSITE" id="PS00296">
    <property type="entry name" value="CHAPERONINS_CPN60"/>
    <property type="match status" value="1"/>
</dbReference>
<dbReference type="NCBIfam" id="NF009487">
    <property type="entry name" value="PRK12849.1"/>
    <property type="match status" value="1"/>
</dbReference>
<dbReference type="PRINTS" id="PR00298">
    <property type="entry name" value="CHAPERONIN60"/>
</dbReference>
<feature type="binding site" evidence="6">
    <location>
        <begin position="87"/>
        <end position="91"/>
    </location>
    <ligand>
        <name>ATP</name>
        <dbReference type="ChEBI" id="CHEBI:30616"/>
    </ligand>
</feature>
<feature type="binding site" evidence="6">
    <location>
        <position position="496"/>
    </location>
    <ligand>
        <name>ATP</name>
        <dbReference type="ChEBI" id="CHEBI:30616"/>
    </ligand>
</feature>
<dbReference type="InterPro" id="IPR002423">
    <property type="entry name" value="Cpn60/GroEL/TCP-1"/>
</dbReference>
<feature type="binding site" evidence="6">
    <location>
        <position position="415"/>
    </location>
    <ligand>
        <name>ATP</name>
        <dbReference type="ChEBI" id="CHEBI:30616"/>
    </ligand>
</feature>
<keyword evidence="5 6" id="KW-0413">Isomerase</keyword>
<dbReference type="EMBL" id="CP070968">
    <property type="protein sequence ID" value="QSF54402.1"/>
    <property type="molecule type" value="Genomic_DNA"/>
</dbReference>
<dbReference type="NCBIfam" id="NF009489">
    <property type="entry name" value="PRK12851.1"/>
    <property type="match status" value="1"/>
</dbReference>
<comment type="subcellular location">
    <subcellularLocation>
        <location evidence="6">Cytoplasm</location>
    </subcellularLocation>
</comment>
<keyword evidence="9" id="KW-0175">Coiled coil</keyword>
<feature type="coiled-coil region" evidence="9">
    <location>
        <begin position="339"/>
        <end position="366"/>
    </location>
</feature>
<dbReference type="PANTHER" id="PTHR45633">
    <property type="entry name" value="60 KDA HEAT SHOCK PROTEIN, MITOCHONDRIAL"/>
    <property type="match status" value="1"/>
</dbReference>
<dbReference type="SUPFAM" id="SSF52029">
    <property type="entry name" value="GroEL apical domain-like"/>
    <property type="match status" value="1"/>
</dbReference>
<comment type="function">
    <text evidence="6 8">Together with its co-chaperonin GroES, plays an essential role in assisting protein folding. The GroEL-GroES system forms a nano-cage that allows encapsulation of the non-native substrate proteins and provides a physical environment optimized to promote and accelerate protein folding.</text>
</comment>
<feature type="binding site" evidence="6">
    <location>
        <position position="51"/>
    </location>
    <ligand>
        <name>ATP</name>
        <dbReference type="ChEBI" id="CHEBI:30616"/>
    </ligand>
</feature>
<evidence type="ECO:0000256" key="9">
    <source>
        <dbReference type="SAM" id="Coils"/>
    </source>
</evidence>
<comment type="subunit">
    <text evidence="6 8">Forms a cylinder of 14 subunits composed of two heptameric rings stacked back-to-back. Interacts with the co-chaperonin GroES.</text>
</comment>
<comment type="caution">
    <text evidence="6">Lacks conserved residue(s) required for the propagation of feature annotation.</text>
</comment>
<keyword evidence="4 6" id="KW-0143">Chaperone</keyword>
<dbReference type="InterPro" id="IPR027413">
    <property type="entry name" value="GROEL-like_equatorial_sf"/>
</dbReference>
<evidence type="ECO:0000313" key="12">
    <source>
        <dbReference type="Proteomes" id="UP000662957"/>
    </source>
</evidence>
<dbReference type="Gene3D" id="3.50.7.10">
    <property type="entry name" value="GroEL"/>
    <property type="match status" value="1"/>
</dbReference>
<name>A0ABX7LR71_9CAUL</name>
<feature type="region of interest" description="Disordered" evidence="10">
    <location>
        <begin position="526"/>
        <end position="548"/>
    </location>
</feature>
<dbReference type="InterPro" id="IPR001844">
    <property type="entry name" value="Cpn60/GroEL"/>
</dbReference>
<comment type="similarity">
    <text evidence="1 6 7">Belongs to the chaperonin (HSP60) family.</text>
</comment>
<dbReference type="Proteomes" id="UP000662957">
    <property type="component" value="Chromosome"/>
</dbReference>
<dbReference type="Pfam" id="PF00118">
    <property type="entry name" value="Cpn60_TCP1"/>
    <property type="match status" value="1"/>
</dbReference>
<dbReference type="RefSeq" id="WP_055754584.1">
    <property type="nucleotide sequence ID" value="NZ_CP070968.1"/>
</dbReference>
<dbReference type="InterPro" id="IPR018370">
    <property type="entry name" value="Chaperonin_Cpn60_CS"/>
</dbReference>
<dbReference type="InterPro" id="IPR027410">
    <property type="entry name" value="TCP-1-like_intermed_sf"/>
</dbReference>
<evidence type="ECO:0000256" key="7">
    <source>
        <dbReference type="RuleBase" id="RU000418"/>
    </source>
</evidence>
<evidence type="ECO:0000256" key="8">
    <source>
        <dbReference type="RuleBase" id="RU000419"/>
    </source>
</evidence>
<dbReference type="SUPFAM" id="SSF54849">
    <property type="entry name" value="GroEL-intermediate domain like"/>
    <property type="match status" value="1"/>
</dbReference>
<keyword evidence="6" id="KW-0963">Cytoplasm</keyword>
<evidence type="ECO:0000313" key="11">
    <source>
        <dbReference type="EMBL" id="QSF54402.1"/>
    </source>
</evidence>
<accession>A0ABX7LR71</accession>
<sequence length="548" mass="57384">MAAKIVHFNTDARDKMLRGVNVLANAVKVTLGPKGRNVVIQKSFGAPRSTKDGVSVAKEIELEDAFENMGAQMIREVASKTNDKAGDGTTTATVLAQAIVQEGLKAVAAGMNPMDLKRGIDKAVGLVLEEIKSNSKPVSNNSEIAQVGTISANGDSEIGELIAQAMAKVGNEGVITVEEAKTADTTVDVVEGMQFDRGYLSPYFITNADKMEAQLEEPLILLFEKKLTSLQAMLPILEAVVQSGRPLLIIAEDIEGEALATLVVNKLRGGLRVAAVKAPGFGDRRKAMLEDIAILTGGQVISEDLGIKLESVTIDMLGKAKKVTITKDDTTIVEGVGGKDEIEARVAQIKRQIEDTTSDYDKEKLQERLAKLAGGVAVLRVGGSTEVEVKEKKDRVDDALNATRAAADEGIVPGGGIALLKASKILADVKGDNADQNAGIAIIRRALQAPIRQIAENSGVEGSIVVGKVLENGDASFGFNAQTEEYGDLVQMGVIDPAKVVRTALQDAASVAGILITTEAAVADAPKKSGGASAPDMGGMGGMGGMDF</sequence>
<dbReference type="SUPFAM" id="SSF48592">
    <property type="entry name" value="GroEL equatorial domain-like"/>
    <property type="match status" value="1"/>
</dbReference>
<evidence type="ECO:0000256" key="6">
    <source>
        <dbReference type="HAMAP-Rule" id="MF_00600"/>
    </source>
</evidence>
<protein>
    <recommendedName>
        <fullName evidence="6">Chaperonin GroEL</fullName>
        <ecNumber evidence="6">5.6.1.7</ecNumber>
    </recommendedName>
    <alternativeName>
        <fullName evidence="6">60 kDa chaperonin</fullName>
    </alternativeName>
    <alternativeName>
        <fullName evidence="6">Chaperonin-60</fullName>
        <shortName evidence="6">Cpn60</shortName>
    </alternativeName>
</protein>
<evidence type="ECO:0000256" key="5">
    <source>
        <dbReference type="ARBA" id="ARBA00023235"/>
    </source>
</evidence>
<dbReference type="NCBIfam" id="NF000592">
    <property type="entry name" value="PRK00013.1"/>
    <property type="match status" value="1"/>
</dbReference>
<dbReference type="InterPro" id="IPR027409">
    <property type="entry name" value="GroEL-like_apical_dom_sf"/>
</dbReference>
<dbReference type="EC" id="5.6.1.7" evidence="6"/>
<proteinExistence type="inferred from homology"/>
<keyword evidence="2 6" id="KW-0547">Nucleotide-binding</keyword>
<organism evidence="11 12">
    <name type="scientific">Brevundimonas fontaquae</name>
    <dbReference type="NCBI Taxonomy" id="2813778"/>
    <lineage>
        <taxon>Bacteria</taxon>
        <taxon>Pseudomonadati</taxon>
        <taxon>Pseudomonadota</taxon>
        <taxon>Alphaproteobacteria</taxon>
        <taxon>Caulobacterales</taxon>
        <taxon>Caulobacteraceae</taxon>
        <taxon>Brevundimonas</taxon>
    </lineage>
</organism>
<dbReference type="Gene3D" id="1.10.560.10">
    <property type="entry name" value="GroEL-like equatorial domain"/>
    <property type="match status" value="1"/>
</dbReference>
<keyword evidence="3 6" id="KW-0067">ATP-binding</keyword>
<evidence type="ECO:0000256" key="2">
    <source>
        <dbReference type="ARBA" id="ARBA00022741"/>
    </source>
</evidence>